<dbReference type="Proteomes" id="UP000004348">
    <property type="component" value="Chromosome"/>
</dbReference>
<comment type="caution">
    <text evidence="1">The sequence shown here is derived from an EMBL/GenBank/DDBJ whole genome shotgun (WGS) entry which is preliminary data.</text>
</comment>
<dbReference type="HOGENOM" id="CLU_2447528_0_0_2"/>
<accession>F3KKU8</accession>
<proteinExistence type="predicted"/>
<gene>
    <name evidence="1" type="ORF">Nlim_1122</name>
</gene>
<name>F3KKU8_9ARCH</name>
<dbReference type="EMBL" id="AEGP01000041">
    <property type="protein sequence ID" value="EGG42008.1"/>
    <property type="molecule type" value="Genomic_DNA"/>
</dbReference>
<dbReference type="AlphaFoldDB" id="F3KKU8"/>
<reference evidence="1" key="1">
    <citation type="journal article" date="2011" name="PLoS ONE">
        <title>Genome of a low-salinity ammonia-oxidizing archaeon determined by single-cell and metagenomic analysis.</title>
        <authorList>
            <person name="Blainey P.C."/>
            <person name="Mosier A.C."/>
            <person name="Potanina A."/>
            <person name="Francis C.A."/>
            <person name="Quake S.R."/>
        </authorList>
    </citation>
    <scope>NUCLEOTIDE SEQUENCE [LARGE SCALE GENOMIC DNA]</scope>
    <source>
        <strain evidence="1">SFB1</strain>
    </source>
</reference>
<organism evidence="1">
    <name type="scientific">Candidatus Nitrosarchaeum limnium SFB1</name>
    <dbReference type="NCBI Taxonomy" id="886738"/>
    <lineage>
        <taxon>Archaea</taxon>
        <taxon>Nitrososphaerota</taxon>
        <taxon>Nitrososphaeria</taxon>
        <taxon>Nitrosopumilales</taxon>
        <taxon>Nitrosopumilaceae</taxon>
        <taxon>Nitrosarchaeum</taxon>
    </lineage>
</organism>
<dbReference type="STRING" id="886738.Nlim_1122"/>
<sequence length="89" mass="10612">MYKLICKKIGFDCDFIVHSNDQKTLANDFEKHVRISHRRDYPKKDIFDFIAIQNTSDNLESIKNEKSTCVDSCESFRLDKWRIGHRNFP</sequence>
<evidence type="ECO:0008006" key="2">
    <source>
        <dbReference type="Google" id="ProtNLM"/>
    </source>
</evidence>
<evidence type="ECO:0000313" key="1">
    <source>
        <dbReference type="EMBL" id="EGG42008.1"/>
    </source>
</evidence>
<protein>
    <recommendedName>
        <fullName evidence="2">DUF1059 domain-containing protein</fullName>
    </recommendedName>
</protein>